<proteinExistence type="predicted"/>
<organism evidence="1 2">
    <name type="scientific">Dermacentor silvarum</name>
    <name type="common">Tick</name>
    <dbReference type="NCBI Taxonomy" id="543639"/>
    <lineage>
        <taxon>Eukaryota</taxon>
        <taxon>Metazoa</taxon>
        <taxon>Ecdysozoa</taxon>
        <taxon>Arthropoda</taxon>
        <taxon>Chelicerata</taxon>
        <taxon>Arachnida</taxon>
        <taxon>Acari</taxon>
        <taxon>Parasitiformes</taxon>
        <taxon>Ixodida</taxon>
        <taxon>Ixodoidea</taxon>
        <taxon>Ixodidae</taxon>
        <taxon>Rhipicephalinae</taxon>
        <taxon>Dermacentor</taxon>
    </lineage>
</organism>
<evidence type="ECO:0000313" key="2">
    <source>
        <dbReference type="Proteomes" id="UP000821865"/>
    </source>
</evidence>
<dbReference type="Proteomes" id="UP000821865">
    <property type="component" value="Chromosome 10"/>
</dbReference>
<keyword evidence="2" id="KW-1185">Reference proteome</keyword>
<reference evidence="1" key="1">
    <citation type="submission" date="2020-05" db="EMBL/GenBank/DDBJ databases">
        <title>Large-scale comparative analyses of tick genomes elucidate their genetic diversity and vector capacities.</title>
        <authorList>
            <person name="Jia N."/>
            <person name="Wang J."/>
            <person name="Shi W."/>
            <person name="Du L."/>
            <person name="Sun Y."/>
            <person name="Zhan W."/>
            <person name="Jiang J."/>
            <person name="Wang Q."/>
            <person name="Zhang B."/>
            <person name="Ji P."/>
            <person name="Sakyi L.B."/>
            <person name="Cui X."/>
            <person name="Yuan T."/>
            <person name="Jiang B."/>
            <person name="Yang W."/>
            <person name="Lam T.T.-Y."/>
            <person name="Chang Q."/>
            <person name="Ding S."/>
            <person name="Wang X."/>
            <person name="Zhu J."/>
            <person name="Ruan X."/>
            <person name="Zhao L."/>
            <person name="Wei J."/>
            <person name="Que T."/>
            <person name="Du C."/>
            <person name="Cheng J."/>
            <person name="Dai P."/>
            <person name="Han X."/>
            <person name="Huang E."/>
            <person name="Gao Y."/>
            <person name="Liu J."/>
            <person name="Shao H."/>
            <person name="Ye R."/>
            <person name="Li L."/>
            <person name="Wei W."/>
            <person name="Wang X."/>
            <person name="Wang C."/>
            <person name="Yang T."/>
            <person name="Huo Q."/>
            <person name="Li W."/>
            <person name="Guo W."/>
            <person name="Chen H."/>
            <person name="Zhou L."/>
            <person name="Ni X."/>
            <person name="Tian J."/>
            <person name="Zhou Y."/>
            <person name="Sheng Y."/>
            <person name="Liu T."/>
            <person name="Pan Y."/>
            <person name="Xia L."/>
            <person name="Li J."/>
            <person name="Zhao F."/>
            <person name="Cao W."/>
        </authorList>
    </citation>
    <scope>NUCLEOTIDE SEQUENCE</scope>
    <source>
        <strain evidence="1">Dsil-2018</strain>
    </source>
</reference>
<evidence type="ECO:0000313" key="1">
    <source>
        <dbReference type="EMBL" id="KAH7974666.1"/>
    </source>
</evidence>
<comment type="caution">
    <text evidence="1">The sequence shown here is derived from an EMBL/GenBank/DDBJ whole genome shotgun (WGS) entry which is preliminary data.</text>
</comment>
<sequence>MECTVDGEDISPEEYNNEKLWTLAIKAHDLVHPKKKTATPLTSSITTDDGNGKAAEKEKSAAGRPTIRRRRPLPRLPARDYKVVFRPKGGLDLRSHTATTLLQTVCQGSDTDIATARKQQQNHGPDINCQCNIPAPDEAIKGIAYNVLDNQTREEIQDLNKGCQIAEARRLGKTSSLLITFTGTHKVPSQIRLFGGLYPCYPFRAKTEACFNCRRAGNRADICPREKTNLCNGCGTQHPAKERPDCTPKCILCKGDHFTGTRSCKVRFERPNYRGRTPTESQWQRGQQQDSGGHRSRSRGRSKASQRYRRSRSRSTSFPPLPKADNQERPKQVSWKPQTSRERDGNAELRAIIERQNETIKELKEMIVNLQGRNTPQKEAQSSKQHSPSMKSNSSVPPSAASSRASSPQRSPPAKKRPIELVKDAESPTLNDVIHLIQGINNRLDRMEEKIVATQDRIRADMKEQIGALATQLNGLMDALETRLSQTEAAVATIQTQLTGHAEQLVAISLSKSGLIKAQVQRANQYGGKS</sequence>
<dbReference type="EMBL" id="CM023479">
    <property type="protein sequence ID" value="KAH7974666.1"/>
    <property type="molecule type" value="Genomic_DNA"/>
</dbReference>
<protein>
    <submittedName>
        <fullName evidence="1">Uncharacterized protein</fullName>
    </submittedName>
</protein>
<gene>
    <name evidence="1" type="ORF">HPB49_018025</name>
</gene>
<name>A0ACB8DQL7_DERSI</name>
<accession>A0ACB8DQL7</accession>